<accession>X1NEU6</accession>
<dbReference type="Pfam" id="PF00441">
    <property type="entry name" value="Acyl-CoA_dh_1"/>
    <property type="match status" value="1"/>
</dbReference>
<comment type="cofactor">
    <cofactor evidence="1">
        <name>FAD</name>
        <dbReference type="ChEBI" id="CHEBI:57692"/>
    </cofactor>
</comment>
<reference evidence="6" key="1">
    <citation type="journal article" date="2014" name="Front. Microbiol.">
        <title>High frequency of phylogenetically diverse reductive dehalogenase-homologous genes in deep subseafloor sedimentary metagenomes.</title>
        <authorList>
            <person name="Kawai M."/>
            <person name="Futagami T."/>
            <person name="Toyoda A."/>
            <person name="Takaki Y."/>
            <person name="Nishi S."/>
            <person name="Hori S."/>
            <person name="Arai W."/>
            <person name="Tsubouchi T."/>
            <person name="Morono Y."/>
            <person name="Uchiyama I."/>
            <person name="Ito T."/>
            <person name="Fujiyama A."/>
            <person name="Inagaki F."/>
            <person name="Takami H."/>
        </authorList>
    </citation>
    <scope>NUCLEOTIDE SEQUENCE</scope>
    <source>
        <strain evidence="6">Expedition CK06-06</strain>
    </source>
</reference>
<evidence type="ECO:0000259" key="5">
    <source>
        <dbReference type="Pfam" id="PF00441"/>
    </source>
</evidence>
<evidence type="ECO:0000256" key="4">
    <source>
        <dbReference type="ARBA" id="ARBA00022827"/>
    </source>
</evidence>
<sequence length="250" mass="27967">TEQQDENVLLNGKNPFVLNAEANGPFTMFLPTSEHKKEVSVFIVENPSPGVKISKNQNIIGLKAAGISEVIFKNYSVLSNTVIRKGHEGSAVLRETQDMARICFAAIALGIAQGATETAIKYAKERIQFNETIITFGMIREMIADMTTKIEAARLLTYNAAMKYDTDKNYCRAAAIAKYFTGQAAVEITTSAIQILGGYGYMKDYPVERYFRDAQVIHVTLLDRHEIKYCLETLNFGHWYLPAPLDKTSY</sequence>
<dbReference type="EMBL" id="BARV01025266">
    <property type="protein sequence ID" value="GAI42537.1"/>
    <property type="molecule type" value="Genomic_DNA"/>
</dbReference>
<feature type="domain" description="Acyl-CoA dehydrogenase/oxidase C-terminal" evidence="5">
    <location>
        <begin position="88"/>
        <end position="217"/>
    </location>
</feature>
<dbReference type="SUPFAM" id="SSF47203">
    <property type="entry name" value="Acyl-CoA dehydrogenase C-terminal domain-like"/>
    <property type="match status" value="1"/>
</dbReference>
<gene>
    <name evidence="6" type="ORF">S06H3_41072</name>
</gene>
<evidence type="ECO:0000256" key="2">
    <source>
        <dbReference type="ARBA" id="ARBA00009347"/>
    </source>
</evidence>
<keyword evidence="3" id="KW-0285">Flavoprotein</keyword>
<evidence type="ECO:0000256" key="1">
    <source>
        <dbReference type="ARBA" id="ARBA00001974"/>
    </source>
</evidence>
<comment type="similarity">
    <text evidence="2">Belongs to the acyl-CoA dehydrogenase family.</text>
</comment>
<protein>
    <recommendedName>
        <fullName evidence="5">Acyl-CoA dehydrogenase/oxidase C-terminal domain-containing protein</fullName>
    </recommendedName>
</protein>
<evidence type="ECO:0000256" key="3">
    <source>
        <dbReference type="ARBA" id="ARBA00022630"/>
    </source>
</evidence>
<dbReference type="Gene3D" id="1.20.140.10">
    <property type="entry name" value="Butyryl-CoA Dehydrogenase, subunit A, domain 3"/>
    <property type="match status" value="1"/>
</dbReference>
<organism evidence="6">
    <name type="scientific">marine sediment metagenome</name>
    <dbReference type="NCBI Taxonomy" id="412755"/>
    <lineage>
        <taxon>unclassified sequences</taxon>
        <taxon>metagenomes</taxon>
        <taxon>ecological metagenomes</taxon>
    </lineage>
</organism>
<dbReference type="FunFam" id="1.20.140.10:FF:000004">
    <property type="entry name" value="Acyl-CoA dehydrogenase FadE25"/>
    <property type="match status" value="1"/>
</dbReference>
<dbReference type="Gene3D" id="2.40.110.10">
    <property type="entry name" value="Butyryl-CoA Dehydrogenase, subunit A, domain 2"/>
    <property type="match status" value="1"/>
</dbReference>
<name>X1NEU6_9ZZZZ</name>
<evidence type="ECO:0000313" key="6">
    <source>
        <dbReference type="EMBL" id="GAI42537.1"/>
    </source>
</evidence>
<dbReference type="InterPro" id="IPR036250">
    <property type="entry name" value="AcylCo_DH-like_C"/>
</dbReference>
<dbReference type="SUPFAM" id="SSF56645">
    <property type="entry name" value="Acyl-CoA dehydrogenase NM domain-like"/>
    <property type="match status" value="1"/>
</dbReference>
<feature type="non-terminal residue" evidence="6">
    <location>
        <position position="1"/>
    </location>
</feature>
<dbReference type="InterPro" id="IPR046373">
    <property type="entry name" value="Acyl-CoA_Oxase/DH_mid-dom_sf"/>
</dbReference>
<dbReference type="AlphaFoldDB" id="X1NEU6"/>
<proteinExistence type="inferred from homology"/>
<keyword evidence="4" id="KW-0274">FAD</keyword>
<dbReference type="InterPro" id="IPR009100">
    <property type="entry name" value="AcylCoA_DH/oxidase_NM_dom_sf"/>
</dbReference>
<dbReference type="PANTHER" id="PTHR43884">
    <property type="entry name" value="ACYL-COA DEHYDROGENASE"/>
    <property type="match status" value="1"/>
</dbReference>
<dbReference type="InterPro" id="IPR006089">
    <property type="entry name" value="Acyl-CoA_DH_CS"/>
</dbReference>
<dbReference type="GO" id="GO:0003995">
    <property type="term" value="F:acyl-CoA dehydrogenase activity"/>
    <property type="evidence" value="ECO:0007669"/>
    <property type="project" value="InterPro"/>
</dbReference>
<dbReference type="InterPro" id="IPR009075">
    <property type="entry name" value="AcylCo_DH/oxidase_C"/>
</dbReference>
<comment type="caution">
    <text evidence="6">The sequence shown here is derived from an EMBL/GenBank/DDBJ whole genome shotgun (WGS) entry which is preliminary data.</text>
</comment>
<dbReference type="PANTHER" id="PTHR43884:SF12">
    <property type="entry name" value="ISOVALERYL-COA DEHYDROGENASE, MITOCHONDRIAL-RELATED"/>
    <property type="match status" value="1"/>
</dbReference>
<dbReference type="PROSITE" id="PS00073">
    <property type="entry name" value="ACYL_COA_DH_2"/>
    <property type="match status" value="1"/>
</dbReference>